<evidence type="ECO:0000313" key="6">
    <source>
        <dbReference type="Proteomes" id="UP000011083"/>
    </source>
</evidence>
<comment type="similarity">
    <text evidence="1">Belongs to the FAM114 family.</text>
</comment>
<dbReference type="RefSeq" id="XP_004341617.1">
    <property type="nucleotide sequence ID" value="XM_004341569.1"/>
</dbReference>
<feature type="compositionally biased region" description="Basic and acidic residues" evidence="3">
    <location>
        <begin position="336"/>
        <end position="361"/>
    </location>
</feature>
<gene>
    <name evidence="5" type="ORF">ACA1_269730</name>
</gene>
<keyword evidence="2" id="KW-0597">Phosphoprotein</keyword>
<feature type="domain" description="Calcineurin-like phosphoesterase" evidence="4">
    <location>
        <begin position="1"/>
        <end position="116"/>
    </location>
</feature>
<evidence type="ECO:0000313" key="5">
    <source>
        <dbReference type="EMBL" id="ELR19531.1"/>
    </source>
</evidence>
<name>L8H506_ACACF</name>
<evidence type="ECO:0000256" key="1">
    <source>
        <dbReference type="ARBA" id="ARBA00006903"/>
    </source>
</evidence>
<dbReference type="InterPro" id="IPR004843">
    <property type="entry name" value="Calcineurin-like_PHP"/>
</dbReference>
<dbReference type="InterPro" id="IPR007998">
    <property type="entry name" value="DUF719"/>
</dbReference>
<sequence>MRVLILTDTHGHLHLINKLAHKHSAQAVLHCGDFGFYSEARLEELPDRELALRIRHSEKLRHLKNKAFSMSRPEKIEVVRTHHLEGEFELYLQGKAHFDVPVYCVPGNHEDGLLVKQLTEGAIKIPNLHLLTETSDVVLGQGKGRGSDAFYPSMRFTQWEPKAKAADAVPPAKGKGKGKGKAAQGAAKQAEPAADSPPTPAEDPIPTWLLTHVSPGKLPSLELLGLYVKPQMWFSGHMGPHLPNHYALFTFCDDYEFAHRTRPDVGFLLQQHARLARFWNLWYACHDLLSTAGDGVGEDDDVAMPVMASLERYEAELAAFHPPKLNEDEGDDESEEKTKEKSESEENEKEEEKEKEKEEKKTVREMVLEIVRQQPVPGLLKSYVLAAADERQMADRARAVFFIAPHISREKRGKVFVPMQGYESPNPRQIPSRDEIRLIEAGLPYLRVPFPVPDDAMHVDNRAKRVPSDWVKSTMFFNLPDAYIGGYMYIDVDEATGRMDTAMLGSFPPRSIVDDADDPWLAHDAASSSSS</sequence>
<evidence type="ECO:0000256" key="2">
    <source>
        <dbReference type="ARBA" id="ARBA00022553"/>
    </source>
</evidence>
<dbReference type="AlphaFoldDB" id="L8H506"/>
<dbReference type="VEuPathDB" id="AmoebaDB:ACA1_269730"/>
<proteinExistence type="inferred from homology"/>
<dbReference type="EMBL" id="KB007933">
    <property type="protein sequence ID" value="ELR19531.1"/>
    <property type="molecule type" value="Genomic_DNA"/>
</dbReference>
<feature type="region of interest" description="Disordered" evidence="3">
    <location>
        <begin position="162"/>
        <end position="205"/>
    </location>
</feature>
<accession>L8H506</accession>
<dbReference type="GeneID" id="14920316"/>
<dbReference type="OrthoDB" id="3918848at2759"/>
<evidence type="ECO:0000256" key="3">
    <source>
        <dbReference type="SAM" id="MobiDB-lite"/>
    </source>
</evidence>
<dbReference type="GO" id="GO:0016787">
    <property type="term" value="F:hydrolase activity"/>
    <property type="evidence" value="ECO:0007669"/>
    <property type="project" value="InterPro"/>
</dbReference>
<reference evidence="5 6" key="1">
    <citation type="journal article" date="2013" name="Genome Biol.">
        <title>Genome of Acanthamoeba castellanii highlights extensive lateral gene transfer and early evolution of tyrosine kinase signaling.</title>
        <authorList>
            <person name="Clarke M."/>
            <person name="Lohan A.J."/>
            <person name="Liu B."/>
            <person name="Lagkouvardos I."/>
            <person name="Roy S."/>
            <person name="Zafar N."/>
            <person name="Bertelli C."/>
            <person name="Schilde C."/>
            <person name="Kianianmomeni A."/>
            <person name="Burglin T.R."/>
            <person name="Frech C."/>
            <person name="Turcotte B."/>
            <person name="Kopec K.O."/>
            <person name="Synnott J.M."/>
            <person name="Choo C."/>
            <person name="Paponov I."/>
            <person name="Finkler A."/>
            <person name="Soon Heng Tan C."/>
            <person name="Hutchins A.P."/>
            <person name="Weinmeier T."/>
            <person name="Rattei T."/>
            <person name="Chu J.S."/>
            <person name="Gimenez G."/>
            <person name="Irimia M."/>
            <person name="Rigden D.J."/>
            <person name="Fitzpatrick D.A."/>
            <person name="Lorenzo-Morales J."/>
            <person name="Bateman A."/>
            <person name="Chiu C.H."/>
            <person name="Tang P."/>
            <person name="Hegemann P."/>
            <person name="Fromm H."/>
            <person name="Raoult D."/>
            <person name="Greub G."/>
            <person name="Miranda-Saavedra D."/>
            <person name="Chen N."/>
            <person name="Nash P."/>
            <person name="Ginger M.L."/>
            <person name="Horn M."/>
            <person name="Schaap P."/>
            <person name="Caler L."/>
            <person name="Loftus B."/>
        </authorList>
    </citation>
    <scope>NUCLEOTIDE SEQUENCE [LARGE SCALE GENOMIC DNA]</scope>
    <source>
        <strain evidence="5 6">Neff</strain>
    </source>
</reference>
<protein>
    <submittedName>
        <fullName evidence="5">Ser/Thr phosphatase family protein</fullName>
    </submittedName>
</protein>
<dbReference type="Gene3D" id="3.60.21.10">
    <property type="match status" value="1"/>
</dbReference>
<keyword evidence="6" id="KW-1185">Reference proteome</keyword>
<dbReference type="KEGG" id="acan:ACA1_269730"/>
<feature type="compositionally biased region" description="Low complexity" evidence="3">
    <location>
        <begin position="181"/>
        <end position="194"/>
    </location>
</feature>
<feature type="region of interest" description="Disordered" evidence="3">
    <location>
        <begin position="321"/>
        <end position="361"/>
    </location>
</feature>
<dbReference type="Pfam" id="PF00149">
    <property type="entry name" value="Metallophos"/>
    <property type="match status" value="1"/>
</dbReference>
<dbReference type="InterPro" id="IPR029052">
    <property type="entry name" value="Metallo-depent_PP-like"/>
</dbReference>
<evidence type="ECO:0000259" key="4">
    <source>
        <dbReference type="Pfam" id="PF00149"/>
    </source>
</evidence>
<dbReference type="SUPFAM" id="SSF56300">
    <property type="entry name" value="Metallo-dependent phosphatases"/>
    <property type="match status" value="1"/>
</dbReference>
<dbReference type="Pfam" id="PF05334">
    <property type="entry name" value="DUF719"/>
    <property type="match status" value="1"/>
</dbReference>
<dbReference type="Proteomes" id="UP000011083">
    <property type="component" value="Unassembled WGS sequence"/>
</dbReference>
<organism evidence="5 6">
    <name type="scientific">Acanthamoeba castellanii (strain ATCC 30010 / Neff)</name>
    <dbReference type="NCBI Taxonomy" id="1257118"/>
    <lineage>
        <taxon>Eukaryota</taxon>
        <taxon>Amoebozoa</taxon>
        <taxon>Discosea</taxon>
        <taxon>Longamoebia</taxon>
        <taxon>Centramoebida</taxon>
        <taxon>Acanthamoebidae</taxon>
        <taxon>Acanthamoeba</taxon>
    </lineage>
</organism>
<dbReference type="STRING" id="1257118.L8H506"/>